<protein>
    <submittedName>
        <fullName evidence="3">Crp/Fnr family transcriptional regulator</fullName>
    </submittedName>
</protein>
<accession>A0A9Q3YQL6</accession>
<dbReference type="CDD" id="cd00038">
    <property type="entry name" value="CAP_ED"/>
    <property type="match status" value="1"/>
</dbReference>
<dbReference type="InterPro" id="IPR000595">
    <property type="entry name" value="cNMP-bd_dom"/>
</dbReference>
<dbReference type="InterPro" id="IPR018490">
    <property type="entry name" value="cNMP-bd_dom_sf"/>
</dbReference>
<dbReference type="Proteomes" id="UP000603715">
    <property type="component" value="Unassembled WGS sequence"/>
</dbReference>
<organism evidence="3 5">
    <name type="scientific">Chryseobacterium muglaense</name>
    <dbReference type="NCBI Taxonomy" id="2893752"/>
    <lineage>
        <taxon>Bacteria</taxon>
        <taxon>Pseudomonadati</taxon>
        <taxon>Bacteroidota</taxon>
        <taxon>Flavobacteriia</taxon>
        <taxon>Flavobacteriales</taxon>
        <taxon>Weeksellaceae</taxon>
        <taxon>Chryseobacterium group</taxon>
        <taxon>Chryseobacterium</taxon>
    </lineage>
</organism>
<dbReference type="SUPFAM" id="SSF51206">
    <property type="entry name" value="cAMP-binding domain-like"/>
    <property type="match status" value="1"/>
</dbReference>
<sequence>MKIHLIAFQFLLYLYAMTSFWEFINRYSVISEESKAAWSSFLKTSKIAKGDYFLNQGAIPKDIAFVSKGLLSYHYLNEKGEKIIKRFFSENSLVTSTSALLKQEPGYFSIEVLEDAELISYSFNDFRNLTTKYNDIANFYISYLERHWVIEKEFSEITLKSATAKQRYLEFEKNYPELISRLKLHQIASYLAVTPTQLSRIRAEL</sequence>
<dbReference type="Pfam" id="PF00027">
    <property type="entry name" value="cNMP_binding"/>
    <property type="match status" value="1"/>
</dbReference>
<dbReference type="Gene3D" id="2.60.120.10">
    <property type="entry name" value="Jelly Rolls"/>
    <property type="match status" value="1"/>
</dbReference>
<proteinExistence type="predicted"/>
<dbReference type="InterPro" id="IPR014710">
    <property type="entry name" value="RmlC-like_jellyroll"/>
</dbReference>
<reference evidence="2" key="3">
    <citation type="submission" date="2024-05" db="EMBL/GenBank/DDBJ databases">
        <title>Description of novel Chryseobacterium sp. strain C-2.</title>
        <authorList>
            <person name="Saticioglu I.B."/>
        </authorList>
    </citation>
    <scope>NUCLEOTIDE SEQUENCE</scope>
    <source>
        <strain evidence="2">C-2</strain>
    </source>
</reference>
<gene>
    <name evidence="2" type="ORF">IEW27_22165</name>
    <name evidence="3" type="ORF">LNP80_02595</name>
</gene>
<dbReference type="EMBL" id="JAJJML010000001">
    <property type="protein sequence ID" value="MCC9033143.1"/>
    <property type="molecule type" value="Genomic_DNA"/>
</dbReference>
<dbReference type="EMBL" id="JACXXP010000063">
    <property type="protein sequence ID" value="MBD3907280.1"/>
    <property type="molecule type" value="Genomic_DNA"/>
</dbReference>
<dbReference type="PROSITE" id="PS50042">
    <property type="entry name" value="CNMP_BINDING_3"/>
    <property type="match status" value="1"/>
</dbReference>
<evidence type="ECO:0000313" key="2">
    <source>
        <dbReference type="EMBL" id="MBD3907280.1"/>
    </source>
</evidence>
<reference evidence="3" key="1">
    <citation type="submission" date="2021-11" db="EMBL/GenBank/DDBJ databases">
        <title>Description of novel Chryseobacterium species.</title>
        <authorList>
            <person name="Saticioglu I.B."/>
            <person name="Ay H."/>
            <person name="Altun S."/>
            <person name="Duman M."/>
        </authorList>
    </citation>
    <scope>NUCLEOTIDE SEQUENCE</scope>
    <source>
        <strain evidence="3">C-39</strain>
    </source>
</reference>
<dbReference type="AlphaFoldDB" id="A0A9Q3YQL6"/>
<dbReference type="RefSeq" id="WP_191181624.1">
    <property type="nucleotide sequence ID" value="NZ_JACXXP010000063.1"/>
</dbReference>
<evidence type="ECO:0000313" key="3">
    <source>
        <dbReference type="EMBL" id="MCC9033143.1"/>
    </source>
</evidence>
<evidence type="ECO:0000259" key="1">
    <source>
        <dbReference type="PROSITE" id="PS50042"/>
    </source>
</evidence>
<comment type="caution">
    <text evidence="3">The sequence shown here is derived from an EMBL/GenBank/DDBJ whole genome shotgun (WGS) entry which is preliminary data.</text>
</comment>
<evidence type="ECO:0000313" key="5">
    <source>
        <dbReference type="Proteomes" id="UP001107960"/>
    </source>
</evidence>
<reference evidence="4" key="2">
    <citation type="submission" date="2023-07" db="EMBL/GenBank/DDBJ databases">
        <title>Description of novel Chryseobacterium sp. strain C-2.</title>
        <authorList>
            <person name="Saticioglu I.B."/>
        </authorList>
    </citation>
    <scope>NUCLEOTIDE SEQUENCE [LARGE SCALE GENOMIC DNA]</scope>
    <source>
        <strain evidence="4">C-2</strain>
    </source>
</reference>
<dbReference type="Proteomes" id="UP001107960">
    <property type="component" value="Unassembled WGS sequence"/>
</dbReference>
<keyword evidence="4" id="KW-1185">Reference proteome</keyword>
<name>A0A9Q3YQL6_9FLAO</name>
<evidence type="ECO:0000313" key="4">
    <source>
        <dbReference type="Proteomes" id="UP000603715"/>
    </source>
</evidence>
<feature type="domain" description="Cyclic nucleotide-binding" evidence="1">
    <location>
        <begin position="42"/>
        <end position="147"/>
    </location>
</feature>